<feature type="compositionally biased region" description="Low complexity" evidence="1">
    <location>
        <begin position="96"/>
        <end position="127"/>
    </location>
</feature>
<feature type="compositionally biased region" description="Polar residues" evidence="1">
    <location>
        <begin position="454"/>
        <end position="473"/>
    </location>
</feature>
<feature type="compositionally biased region" description="Acidic residues" evidence="1">
    <location>
        <begin position="1389"/>
        <end position="1405"/>
    </location>
</feature>
<feature type="compositionally biased region" description="Polar residues" evidence="1">
    <location>
        <begin position="549"/>
        <end position="559"/>
    </location>
</feature>
<feature type="compositionally biased region" description="Basic and acidic residues" evidence="1">
    <location>
        <begin position="506"/>
        <end position="517"/>
    </location>
</feature>
<evidence type="ECO:0000313" key="2">
    <source>
        <dbReference type="EMBL" id="PRQ76155.1"/>
    </source>
</evidence>
<feature type="compositionally biased region" description="Polar residues" evidence="1">
    <location>
        <begin position="280"/>
        <end position="298"/>
    </location>
</feature>
<organism evidence="2 3">
    <name type="scientific">Rhodotorula toruloides</name>
    <name type="common">Yeast</name>
    <name type="synonym">Rhodosporidium toruloides</name>
    <dbReference type="NCBI Taxonomy" id="5286"/>
    <lineage>
        <taxon>Eukaryota</taxon>
        <taxon>Fungi</taxon>
        <taxon>Dikarya</taxon>
        <taxon>Basidiomycota</taxon>
        <taxon>Pucciniomycotina</taxon>
        <taxon>Microbotryomycetes</taxon>
        <taxon>Sporidiobolales</taxon>
        <taxon>Sporidiobolaceae</taxon>
        <taxon>Rhodotorula</taxon>
    </lineage>
</organism>
<comment type="caution">
    <text evidence="2">The sequence shown here is derived from an EMBL/GenBank/DDBJ whole genome shotgun (WGS) entry which is preliminary data.</text>
</comment>
<reference evidence="2 3" key="1">
    <citation type="journal article" date="2018" name="Elife">
        <title>Functional genomics of lipid metabolism in the oleaginous yeast Rhodosporidium toruloides.</title>
        <authorList>
            <person name="Coradetti S.T."/>
            <person name="Pinel D."/>
            <person name="Geiselman G."/>
            <person name="Ito M."/>
            <person name="Mondo S."/>
            <person name="Reilly M.C."/>
            <person name="Cheng Y.F."/>
            <person name="Bauer S."/>
            <person name="Grigoriev I."/>
            <person name="Gladden J.M."/>
            <person name="Simmons B.A."/>
            <person name="Brem R."/>
            <person name="Arkin A.P."/>
            <person name="Skerker J.M."/>
        </authorList>
    </citation>
    <scope>NUCLEOTIDE SEQUENCE [LARGE SCALE GENOMIC DNA]</scope>
    <source>
        <strain evidence="2 3">NBRC 0880</strain>
    </source>
</reference>
<feature type="compositionally biased region" description="Gly residues" evidence="1">
    <location>
        <begin position="56"/>
        <end position="66"/>
    </location>
</feature>
<feature type="region of interest" description="Disordered" evidence="1">
    <location>
        <begin position="814"/>
        <end position="835"/>
    </location>
</feature>
<evidence type="ECO:0000313" key="3">
    <source>
        <dbReference type="Proteomes" id="UP000239560"/>
    </source>
</evidence>
<feature type="compositionally biased region" description="Low complexity" evidence="1">
    <location>
        <begin position="742"/>
        <end position="756"/>
    </location>
</feature>
<feature type="compositionally biased region" description="Low complexity" evidence="1">
    <location>
        <begin position="406"/>
        <end position="422"/>
    </location>
</feature>
<feature type="region of interest" description="Disordered" evidence="1">
    <location>
        <begin position="1340"/>
        <end position="1367"/>
    </location>
</feature>
<accession>A0A2T0ADR8</accession>
<feature type="compositionally biased region" description="Low complexity" evidence="1">
    <location>
        <begin position="308"/>
        <end position="333"/>
    </location>
</feature>
<name>A0A2T0ADR8_RHOTO</name>
<gene>
    <name evidence="2" type="ORF">AAT19DRAFT_13177</name>
</gene>
<protein>
    <submittedName>
        <fullName evidence="2">Uncharacterized protein</fullName>
    </submittedName>
</protein>
<feature type="compositionally biased region" description="Low complexity" evidence="1">
    <location>
        <begin position="700"/>
        <end position="722"/>
    </location>
</feature>
<feature type="compositionally biased region" description="Basic and acidic residues" evidence="1">
    <location>
        <begin position="194"/>
        <end position="215"/>
    </location>
</feature>
<feature type="compositionally biased region" description="Polar residues" evidence="1">
    <location>
        <begin position="158"/>
        <end position="186"/>
    </location>
</feature>
<feature type="compositionally biased region" description="Basic and acidic residues" evidence="1">
    <location>
        <begin position="725"/>
        <end position="741"/>
    </location>
</feature>
<proteinExistence type="predicted"/>
<feature type="compositionally biased region" description="Basic and acidic residues" evidence="1">
    <location>
        <begin position="1340"/>
        <end position="1362"/>
    </location>
</feature>
<sequence length="1405" mass="150403">MGRKPASSGAPATGKASLLFYFSSSPAVKSDEGTPATSSPIRTGMGQLPARAVDGGEAGPSGSGGKGDGKGNAPLRGTQSLSSIEKGTPKDNGPVAGPSRAARAASASLASSSGTSLAAPSTSTAPRRSPRRLTPADEEDENEARSPMKMPGAFVKTESLTPRRNPSRQCSITPSRQIDLTASPSDKSAMLMKVKKENAARRTIEISDSESEGRRVGLLAGASVSPQKRSRGSARIRKYKVMRDELGRDVMDLTMSSPSASSSVLDDSDDSEIVVVTRPKTASRTGSTTPRAGSSGTQALGVKREPTASVSPAKSSSLASPARPAAPLASSSKQNSGVFSPLKKTAEELMPPPASPMRKSAPSTPKKATGALPTTPRPLRSGSKSLPNVLENDRADSGTRSSPRRTATPALSVTAASSSSPSKRARPDDSPRRGLPDSPNLRLLRSSPRPEMRSNPSDSSLSTITPSQPSTPHRGSASAIHSPVQANTDANAVAGPSNLTSPALRRVADLDKRDAPRTPEGGPSYVRDPTGSPLSSLAPTPKRPLSRVATWTSGSTTKPRSPRKHNFELIIETKPVPGSRTASLKKITPVGKGKGKGKAVAAPNFKKNEVRKARDGLTSEWDAFMHDASSSEDSDDDSDGREGSPSPAKSRRTPRRGREGASDSGSSSSSSSSESEAESEDDELADFLNRAKARREAGETLASTAATSPSAATAPTTVSPDPLADEPRRSSREKRETDHYSPSKPAKPAASSSTKTAKAKKVANSLGLMDDTTKRSVLQFDRIMKDRATREKKGHTDEWYAKWKTELGRKNEVEFDDDLDTGSDTSMTSDLEAPSALGNVKPLDVSLVTTALAEDSDEDLPAPGALPPATKKKAAAMESLLNEETEREKQEREALVEPEEQLDLRTFWKPSKMWFTDQLDEGEYVGDGWRGQIAQALRGIFTSSSPFPSAITLFSPLNSDGIGSPENHQVVSRWIIQLLCHPGETSAGDRLIDLLARIAAHTARLSQDAAPASSLVGADYLASMLVKLGAEPRAVDFPQDSLFAGAPKVSHEHNDDEDQDEFVEAPRKAQLHFSAAQRMPAIRRWCKVVQVLCLHGRVLSDEDASRLAVLLIRLAVDPHSALMRSTSTWTLQCLLASMPAGSAARNNTFRQLVNLYRRARHQTQAAVLQTIPHDSQANKSLRGWLAWSFIATEPSVADVLARPSLLDSVLPSVLALLDSPPVKSPLRPLALTEKPAFADANLIEQVKLLALSLTSLADPLVASDLRVEHRKTLEQIIRRVETLDSRLRADARKGLQVERLHAKNLLTGLKYSLTYQLMSARGEKSAFGLSEEEEKAIKRKETANGNEAKRQKLERENDEAAGRKQSTLDLFRKAAVKQAALARPRQEEAMDMDSDEEVADELLRT</sequence>
<dbReference type="OrthoDB" id="2530505at2759"/>
<dbReference type="Proteomes" id="UP000239560">
    <property type="component" value="Unassembled WGS sequence"/>
</dbReference>
<feature type="region of interest" description="Disordered" evidence="1">
    <location>
        <begin position="248"/>
        <end position="775"/>
    </location>
</feature>
<feature type="compositionally biased region" description="Basic and acidic residues" evidence="1">
    <location>
        <begin position="425"/>
        <end position="435"/>
    </location>
</feature>
<feature type="region of interest" description="Disordered" evidence="1">
    <location>
        <begin position="26"/>
        <end position="236"/>
    </location>
</feature>
<feature type="region of interest" description="Disordered" evidence="1">
    <location>
        <begin position="1381"/>
        <end position="1405"/>
    </location>
</feature>
<feature type="compositionally biased region" description="Low complexity" evidence="1">
    <location>
        <begin position="662"/>
        <end position="674"/>
    </location>
</feature>
<dbReference type="EMBL" id="LCTV02000003">
    <property type="protein sequence ID" value="PRQ76155.1"/>
    <property type="molecule type" value="Genomic_DNA"/>
</dbReference>
<feature type="compositionally biased region" description="Basic and acidic residues" evidence="1">
    <location>
        <begin position="606"/>
        <end position="617"/>
    </location>
</feature>
<feature type="compositionally biased region" description="Low complexity" evidence="1">
    <location>
        <begin position="256"/>
        <end position="265"/>
    </location>
</feature>
<feature type="compositionally biased region" description="Acidic residues" evidence="1">
    <location>
        <begin position="675"/>
        <end position="685"/>
    </location>
</feature>
<evidence type="ECO:0000256" key="1">
    <source>
        <dbReference type="SAM" id="MobiDB-lite"/>
    </source>
</evidence>
<feature type="compositionally biased region" description="Acidic residues" evidence="1">
    <location>
        <begin position="630"/>
        <end position="639"/>
    </location>
</feature>